<keyword evidence="3" id="KW-1185">Reference proteome</keyword>
<feature type="compositionally biased region" description="Polar residues" evidence="1">
    <location>
        <begin position="790"/>
        <end position="802"/>
    </location>
</feature>
<feature type="region of interest" description="Disordered" evidence="1">
    <location>
        <begin position="680"/>
        <end position="871"/>
    </location>
</feature>
<dbReference type="Proteomes" id="UP001152300">
    <property type="component" value="Unassembled WGS sequence"/>
</dbReference>
<accession>A0A9X0DQW2</accession>
<protein>
    <submittedName>
        <fullName evidence="2">Uncharacterized protein</fullName>
    </submittedName>
</protein>
<feature type="compositionally biased region" description="Low complexity" evidence="1">
    <location>
        <begin position="1140"/>
        <end position="1151"/>
    </location>
</feature>
<feature type="compositionally biased region" description="Polar residues" evidence="1">
    <location>
        <begin position="233"/>
        <end position="243"/>
    </location>
</feature>
<evidence type="ECO:0000313" key="2">
    <source>
        <dbReference type="EMBL" id="KAJ8071385.1"/>
    </source>
</evidence>
<feature type="region of interest" description="Disordered" evidence="1">
    <location>
        <begin position="34"/>
        <end position="57"/>
    </location>
</feature>
<name>A0A9X0DQW2_9HELO</name>
<comment type="caution">
    <text evidence="2">The sequence shown here is derived from an EMBL/GenBank/DDBJ whole genome shotgun (WGS) entry which is preliminary data.</text>
</comment>
<dbReference type="EMBL" id="JAPEIS010000001">
    <property type="protein sequence ID" value="KAJ8071385.1"/>
    <property type="molecule type" value="Genomic_DNA"/>
</dbReference>
<feature type="compositionally biased region" description="Low complexity" evidence="1">
    <location>
        <begin position="770"/>
        <end position="789"/>
    </location>
</feature>
<feature type="region of interest" description="Disordered" evidence="1">
    <location>
        <begin position="1123"/>
        <end position="1165"/>
    </location>
</feature>
<feature type="compositionally biased region" description="Polar residues" evidence="1">
    <location>
        <begin position="858"/>
        <end position="871"/>
    </location>
</feature>
<feature type="compositionally biased region" description="Low complexity" evidence="1">
    <location>
        <begin position="953"/>
        <end position="965"/>
    </location>
</feature>
<feature type="compositionally biased region" description="Polar residues" evidence="1">
    <location>
        <begin position="683"/>
        <end position="694"/>
    </location>
</feature>
<dbReference type="OrthoDB" id="3551671at2759"/>
<dbReference type="AlphaFoldDB" id="A0A9X0DQW2"/>
<feature type="compositionally biased region" description="Polar residues" evidence="1">
    <location>
        <begin position="39"/>
        <end position="57"/>
    </location>
</feature>
<evidence type="ECO:0000256" key="1">
    <source>
        <dbReference type="SAM" id="MobiDB-lite"/>
    </source>
</evidence>
<feature type="compositionally biased region" description="Polar residues" evidence="1">
    <location>
        <begin position="212"/>
        <end position="223"/>
    </location>
</feature>
<proteinExistence type="predicted"/>
<organism evidence="2 3">
    <name type="scientific">Sclerotinia nivalis</name>
    <dbReference type="NCBI Taxonomy" id="352851"/>
    <lineage>
        <taxon>Eukaryota</taxon>
        <taxon>Fungi</taxon>
        <taxon>Dikarya</taxon>
        <taxon>Ascomycota</taxon>
        <taxon>Pezizomycotina</taxon>
        <taxon>Leotiomycetes</taxon>
        <taxon>Helotiales</taxon>
        <taxon>Sclerotiniaceae</taxon>
        <taxon>Sclerotinia</taxon>
    </lineage>
</organism>
<feature type="compositionally biased region" description="Polar residues" evidence="1">
    <location>
        <begin position="138"/>
        <end position="175"/>
    </location>
</feature>
<feature type="compositionally biased region" description="Polar residues" evidence="1">
    <location>
        <begin position="701"/>
        <end position="727"/>
    </location>
</feature>
<feature type="compositionally biased region" description="Basic and acidic residues" evidence="1">
    <location>
        <begin position="836"/>
        <end position="849"/>
    </location>
</feature>
<sequence>MSRRVNYNANGTASFVSNAPELLAQGFPGRFAGGMGNHHFQQQSQGMPGHPSQQQPQMRDHYAGNNMNNGGQQYQQMAGRYPAGMSNNYVQQQHTQAMSGHPAQQQPQTYDHHARNNMNNINQQYQRMGGGYAARMGNNHTQQQSQGMPGHPAQQQSQMRSYPRNNISDIGQQHQGGVANYHNHQHGGMVGRDAGGMNNNHVGRQPPGMTDRLSQQQNTTGNIAPTHAHGNPPVQQACDSNNLGPGRQHAMPPNTKDYVQPPSMRYSNTGRGTVTGPQNPTAALTTLGVQMPQSNNKQDVEKPLTRVNLNAQVREAPMTCPSAAQSSSLATSSTMTVPATTTSAVTTPAPPTAVPTQVPPPAMPTQVFPQAMPTQVPPPAMPTQVFPQAMPAAAPLPAAAGPAISKRVQNLQTENMKADKEKKKSNETRTGRRRRGQTTPDIQPVVEPTVDLTSRSIAKLTEQGYDITISNLAPAISSKNAQSIPKEDKELFDILGVELSNFQLNQDLVTGVMKELLEKSIAHLSLDTSSDTRQNLDYYEKTPDLGYHAGNLTQFAPKAQFVKTDVVVVRGKETSFTTVNEKAKMDPTCDIIYEPINGFFDGSSMMGNYTMYTRTIFVGPNIPLKYAVGFRIENVIIDGIHAQGMLTYERPLPTGIQGEPRWSDICDLLKLQHAEWNEKRRNQIQQAQRTSGPRQQMPRVQRTSPLSQQQTIPTQQTLSTQQETMPVQQQRVSTQQQAMPEQQQRLSTQQQTTQGEKRKFQQPATYPQLSTSTQRHGSSSSSEGQSSNSDAMSVDTNRTSVSPRVALSSEGSDNSRPNKRLRTEDDKSLPHSGSAVEERPSQHPVKERAYLPAGGTGSIDQRPQDNHNPSRNIANQVCMLQSALGPQNGMPSQPDFSDKEIARHRQSVINLLGPTRSFAVDQTSTKIGHNYSAEGEQTQMTDTHVQHQQPFRASGSIPAASGSIPDVKHQQPGQRLGPAAAASRSIPDVKHQRPGQSQANHPRMPNGQYQQSLYRPEHTAVRPTGVPNTQYQQFSRQPGPTVQESGNMSKTMIPPHQISPAQQFEQQNLVEFQQQIERLQQQQTLEQQIQLQQFQQNGPLQNPRLPGFLPGGFGSYPQPNTQLQNPQLSEFSLGGFGVYPQQNTQPQNPQFPNFPPASFGGYPFQ</sequence>
<evidence type="ECO:0000313" key="3">
    <source>
        <dbReference type="Proteomes" id="UP001152300"/>
    </source>
</evidence>
<feature type="compositionally biased region" description="Low complexity" evidence="1">
    <location>
        <begin position="728"/>
        <end position="754"/>
    </location>
</feature>
<feature type="compositionally biased region" description="Polar residues" evidence="1">
    <location>
        <begin position="937"/>
        <end position="951"/>
    </location>
</feature>
<feature type="region of interest" description="Disordered" evidence="1">
    <location>
        <begin position="413"/>
        <end position="443"/>
    </location>
</feature>
<reference evidence="2" key="1">
    <citation type="submission" date="2022-11" db="EMBL/GenBank/DDBJ databases">
        <title>Genome Resource of Sclerotinia nivalis Strain SnTB1, a Plant Pathogen Isolated from American Ginseng.</title>
        <authorList>
            <person name="Fan S."/>
        </authorList>
    </citation>
    <scope>NUCLEOTIDE SEQUENCE</scope>
    <source>
        <strain evidence="2">SnTB1</strain>
    </source>
</reference>
<gene>
    <name evidence="2" type="ORF">OCU04_001708</name>
</gene>
<feature type="compositionally biased region" description="Basic and acidic residues" evidence="1">
    <location>
        <begin position="416"/>
        <end position="430"/>
    </location>
</feature>
<feature type="region of interest" description="Disordered" evidence="1">
    <location>
        <begin position="937"/>
        <end position="1009"/>
    </location>
</feature>
<feature type="region of interest" description="Disordered" evidence="1">
    <location>
        <begin position="135"/>
        <end position="261"/>
    </location>
</feature>